<evidence type="ECO:0000259" key="1">
    <source>
        <dbReference type="Pfam" id="PF00535"/>
    </source>
</evidence>
<dbReference type="InterPro" id="IPR001173">
    <property type="entry name" value="Glyco_trans_2-like"/>
</dbReference>
<reference evidence="2 3" key="1">
    <citation type="submission" date="2023-12" db="EMBL/GenBank/DDBJ databases">
        <title>Baltic Sea Cyanobacteria.</title>
        <authorList>
            <person name="Delbaje E."/>
            <person name="Fewer D.P."/>
            <person name="Shishido T.K."/>
        </authorList>
    </citation>
    <scope>NUCLEOTIDE SEQUENCE [LARGE SCALE GENOMIC DNA]</scope>
    <source>
        <strain evidence="2 3">UHCC 0139</strain>
    </source>
</reference>
<feature type="domain" description="Glycosyltransferase 2-like" evidence="1">
    <location>
        <begin position="2"/>
        <end position="137"/>
    </location>
</feature>
<sequence>MTIITPCLNAVGTISETLMSVVQAQTILQKDHWELEHILIDGGSTDGTETVVARHAARYGFCRWISNITGGPYAAMNVGLQQAGGRYAHVLNSDDLLLDPGAYAAFLQAGHRLQANVLLASIGYFRRPSRQLKSLWQVDPIPASAAEWRRQLEGGLHYPHPGFIADTERYRQHSFDERYSLSADYKLMQSILLNQAPENPPMICQQPLVAMAEGGATGNWRAVLQGWRQLNAINQDLGIQGSGIRRYWRKLQQRFRPPAQLIPLPRVEAPEP</sequence>
<dbReference type="RefSeq" id="WP_323304350.1">
    <property type="nucleotide sequence ID" value="NZ_JAYGHX010000001.1"/>
</dbReference>
<organism evidence="2 3">
    <name type="scientific">Cyanobium gracile UHCC 0139</name>
    <dbReference type="NCBI Taxonomy" id="3110308"/>
    <lineage>
        <taxon>Bacteria</taxon>
        <taxon>Bacillati</taxon>
        <taxon>Cyanobacteriota</taxon>
        <taxon>Cyanophyceae</taxon>
        <taxon>Synechococcales</taxon>
        <taxon>Prochlorococcaceae</taxon>
        <taxon>Cyanobium</taxon>
    </lineage>
</organism>
<dbReference type="GO" id="GO:0016757">
    <property type="term" value="F:glycosyltransferase activity"/>
    <property type="evidence" value="ECO:0007669"/>
    <property type="project" value="UniProtKB-KW"/>
</dbReference>
<gene>
    <name evidence="2" type="ORF">VB738_03205</name>
</gene>
<dbReference type="Pfam" id="PF00535">
    <property type="entry name" value="Glycos_transf_2"/>
    <property type="match status" value="1"/>
</dbReference>
<name>A0ABU5RRA1_9CYAN</name>
<comment type="caution">
    <text evidence="2">The sequence shown here is derived from an EMBL/GenBank/DDBJ whole genome shotgun (WGS) entry which is preliminary data.</text>
</comment>
<dbReference type="PANTHER" id="PTHR22916">
    <property type="entry name" value="GLYCOSYLTRANSFERASE"/>
    <property type="match status" value="1"/>
</dbReference>
<dbReference type="EMBL" id="JAYGHX010000001">
    <property type="protein sequence ID" value="MEA5390262.1"/>
    <property type="molecule type" value="Genomic_DNA"/>
</dbReference>
<protein>
    <submittedName>
        <fullName evidence="2">Glycosyltransferase</fullName>
        <ecNumber evidence="2">2.4.-.-</ecNumber>
    </submittedName>
</protein>
<keyword evidence="3" id="KW-1185">Reference proteome</keyword>
<dbReference type="Proteomes" id="UP001304461">
    <property type="component" value="Unassembled WGS sequence"/>
</dbReference>
<keyword evidence="2" id="KW-0328">Glycosyltransferase</keyword>
<dbReference type="EC" id="2.4.-.-" evidence="2"/>
<dbReference type="PANTHER" id="PTHR22916:SF3">
    <property type="entry name" value="UDP-GLCNAC:BETAGAL BETA-1,3-N-ACETYLGLUCOSAMINYLTRANSFERASE-LIKE PROTEIN 1"/>
    <property type="match status" value="1"/>
</dbReference>
<dbReference type="SUPFAM" id="SSF53448">
    <property type="entry name" value="Nucleotide-diphospho-sugar transferases"/>
    <property type="match status" value="1"/>
</dbReference>
<dbReference type="InterPro" id="IPR029044">
    <property type="entry name" value="Nucleotide-diphossugar_trans"/>
</dbReference>
<keyword evidence="2" id="KW-0808">Transferase</keyword>
<dbReference type="Gene3D" id="3.90.550.10">
    <property type="entry name" value="Spore Coat Polysaccharide Biosynthesis Protein SpsA, Chain A"/>
    <property type="match status" value="1"/>
</dbReference>
<proteinExistence type="predicted"/>
<accession>A0ABU5RRA1</accession>
<evidence type="ECO:0000313" key="2">
    <source>
        <dbReference type="EMBL" id="MEA5390262.1"/>
    </source>
</evidence>
<evidence type="ECO:0000313" key="3">
    <source>
        <dbReference type="Proteomes" id="UP001304461"/>
    </source>
</evidence>